<dbReference type="SUPFAM" id="SSF46938">
    <property type="entry name" value="CRAL/TRIO N-terminal domain"/>
    <property type="match status" value="1"/>
</dbReference>
<dbReference type="AlphaFoldDB" id="A0A6F9DWG6"/>
<dbReference type="InterPro" id="IPR036865">
    <property type="entry name" value="CRAL-TRIO_dom_sf"/>
</dbReference>
<dbReference type="Gene3D" id="3.40.525.10">
    <property type="entry name" value="CRAL-TRIO lipid binding domain"/>
    <property type="match status" value="1"/>
</dbReference>
<dbReference type="EMBL" id="LR791501">
    <property type="protein sequence ID" value="CAB3267363.1"/>
    <property type="molecule type" value="mRNA"/>
</dbReference>
<dbReference type="Gene3D" id="1.10.8.20">
    <property type="entry name" value="N-terminal domain of phosphatidylinositol transfer protein sec14p"/>
    <property type="match status" value="1"/>
</dbReference>
<sequence>MPSNETRYVCNLSPAILAKAVAELNEPEDNTKRLAAIDEIKRGFLGNTEGLTLMKEDDIFLLRFLRARKFDMARSLALLKNYHKQRSSWKEVFDKVNNPSRLVKVFDAGCICGSLGKAKDSSAIVLGRPGKLSGMSLTDFVAAVFLSVETLLDIEENQVYGITVIQDMYYLNFGFVRQIGPSLASRFLGLLQDCLPIRLKSVNVVNEPMLFDIAFAIIGPFMKEKTKKRFTIHGQEYSGLHSIIDPQILPDNYNGSGNAIDVEGWKNTVLERFKQ</sequence>
<dbReference type="PROSITE" id="PS50191">
    <property type="entry name" value="CRAL_TRIO"/>
    <property type="match status" value="1"/>
</dbReference>
<protein>
    <submittedName>
        <fullName evidence="2">Alpha-tocopherol transfer protein-like</fullName>
    </submittedName>
</protein>
<gene>
    <name evidence="2" type="primary">Ttpa-001</name>
</gene>
<dbReference type="Gene3D" id="1.20.5.1200">
    <property type="entry name" value="Alpha-tocopherol transfer"/>
    <property type="match status" value="1"/>
</dbReference>
<name>A0A6F9DWG6_9ASCI</name>
<dbReference type="GO" id="GO:1902936">
    <property type="term" value="F:phosphatidylinositol bisphosphate binding"/>
    <property type="evidence" value="ECO:0007669"/>
    <property type="project" value="TreeGrafter"/>
</dbReference>
<accession>A0A6F9DWG6</accession>
<dbReference type="PANTHER" id="PTHR10174:SF225">
    <property type="entry name" value="ALPHA-TOCOPHEROL TRANSFER PROTEIN"/>
    <property type="match status" value="1"/>
</dbReference>
<proteinExistence type="evidence at transcript level"/>
<dbReference type="Pfam" id="PF03765">
    <property type="entry name" value="CRAL_TRIO_N"/>
    <property type="match status" value="1"/>
</dbReference>
<dbReference type="InterPro" id="IPR011074">
    <property type="entry name" value="CRAL/TRIO_N_dom"/>
</dbReference>
<dbReference type="CDD" id="cd00170">
    <property type="entry name" value="SEC14"/>
    <property type="match status" value="1"/>
</dbReference>
<reference evidence="2" key="1">
    <citation type="submission" date="2020-04" db="EMBL/GenBank/DDBJ databases">
        <authorList>
            <person name="Neveu A P."/>
        </authorList>
    </citation>
    <scope>NUCLEOTIDE SEQUENCE</scope>
    <source>
        <tissue evidence="2">Whole embryo</tissue>
    </source>
</reference>
<evidence type="ECO:0000259" key="1">
    <source>
        <dbReference type="PROSITE" id="PS50191"/>
    </source>
</evidence>
<dbReference type="InterPro" id="IPR036273">
    <property type="entry name" value="CRAL/TRIO_N_dom_sf"/>
</dbReference>
<evidence type="ECO:0000313" key="2">
    <source>
        <dbReference type="EMBL" id="CAB3267363.1"/>
    </source>
</evidence>
<dbReference type="PRINTS" id="PR00180">
    <property type="entry name" value="CRETINALDHBP"/>
</dbReference>
<dbReference type="GO" id="GO:0016020">
    <property type="term" value="C:membrane"/>
    <property type="evidence" value="ECO:0007669"/>
    <property type="project" value="TreeGrafter"/>
</dbReference>
<organism evidence="2">
    <name type="scientific">Phallusia mammillata</name>
    <dbReference type="NCBI Taxonomy" id="59560"/>
    <lineage>
        <taxon>Eukaryota</taxon>
        <taxon>Metazoa</taxon>
        <taxon>Chordata</taxon>
        <taxon>Tunicata</taxon>
        <taxon>Ascidiacea</taxon>
        <taxon>Phlebobranchia</taxon>
        <taxon>Ascidiidae</taxon>
        <taxon>Phallusia</taxon>
    </lineage>
</organism>
<dbReference type="Pfam" id="PF00650">
    <property type="entry name" value="CRAL_TRIO"/>
    <property type="match status" value="1"/>
</dbReference>
<dbReference type="InterPro" id="IPR001251">
    <property type="entry name" value="CRAL-TRIO_dom"/>
</dbReference>
<feature type="domain" description="CRAL-TRIO" evidence="1">
    <location>
        <begin position="99"/>
        <end position="261"/>
    </location>
</feature>
<dbReference type="SUPFAM" id="SSF52087">
    <property type="entry name" value="CRAL/TRIO domain"/>
    <property type="match status" value="1"/>
</dbReference>
<dbReference type="SMART" id="SM01100">
    <property type="entry name" value="CRAL_TRIO_N"/>
    <property type="match status" value="1"/>
</dbReference>
<dbReference type="SMART" id="SM00516">
    <property type="entry name" value="SEC14"/>
    <property type="match status" value="1"/>
</dbReference>
<dbReference type="PANTHER" id="PTHR10174">
    <property type="entry name" value="ALPHA-TOCOPHEROL TRANSFER PROTEIN-RELATED"/>
    <property type="match status" value="1"/>
</dbReference>